<dbReference type="Proteomes" id="UP000824111">
    <property type="component" value="Unassembled WGS sequence"/>
</dbReference>
<dbReference type="SUPFAM" id="SSF51445">
    <property type="entry name" value="(Trans)glycosidases"/>
    <property type="match status" value="1"/>
</dbReference>
<dbReference type="AlphaFoldDB" id="A0A9D1S5F0"/>
<evidence type="ECO:0000313" key="2">
    <source>
        <dbReference type="EMBL" id="HIU47944.1"/>
    </source>
</evidence>
<reference evidence="2" key="2">
    <citation type="journal article" date="2021" name="PeerJ">
        <title>Extensive microbial diversity within the chicken gut microbiome revealed by metagenomics and culture.</title>
        <authorList>
            <person name="Gilroy R."/>
            <person name="Ravi A."/>
            <person name="Getino M."/>
            <person name="Pursley I."/>
            <person name="Horton D.L."/>
            <person name="Alikhan N.F."/>
            <person name="Baker D."/>
            <person name="Gharbi K."/>
            <person name="Hall N."/>
            <person name="Watson M."/>
            <person name="Adriaenssens E.M."/>
            <person name="Foster-Nyarko E."/>
            <person name="Jarju S."/>
            <person name="Secka A."/>
            <person name="Antonio M."/>
            <person name="Oren A."/>
            <person name="Chaudhuri R.R."/>
            <person name="La Ragione R."/>
            <person name="Hildebrand F."/>
            <person name="Pallen M.J."/>
        </authorList>
    </citation>
    <scope>NUCLEOTIDE SEQUENCE</scope>
    <source>
        <strain evidence="2">ChiSjej4B22-9803</strain>
    </source>
</reference>
<evidence type="ECO:0000256" key="1">
    <source>
        <dbReference type="SAM" id="SignalP"/>
    </source>
</evidence>
<dbReference type="EMBL" id="DVND01000024">
    <property type="protein sequence ID" value="HIU47944.1"/>
    <property type="molecule type" value="Genomic_DNA"/>
</dbReference>
<comment type="caution">
    <text evidence="2">The sequence shown here is derived from an EMBL/GenBank/DDBJ whole genome shotgun (WGS) entry which is preliminary data.</text>
</comment>
<evidence type="ECO:0000313" key="3">
    <source>
        <dbReference type="Proteomes" id="UP000824111"/>
    </source>
</evidence>
<dbReference type="SUPFAM" id="SSF49785">
    <property type="entry name" value="Galactose-binding domain-like"/>
    <property type="match status" value="1"/>
</dbReference>
<proteinExistence type="predicted"/>
<gene>
    <name evidence="2" type="ORF">IAB04_01120</name>
</gene>
<dbReference type="InterPro" id="IPR017853">
    <property type="entry name" value="GH"/>
</dbReference>
<reference evidence="2" key="1">
    <citation type="submission" date="2020-10" db="EMBL/GenBank/DDBJ databases">
        <authorList>
            <person name="Gilroy R."/>
        </authorList>
    </citation>
    <scope>NUCLEOTIDE SEQUENCE</scope>
    <source>
        <strain evidence="2">ChiSjej4B22-9803</strain>
    </source>
</reference>
<dbReference type="Gene3D" id="3.20.20.80">
    <property type="entry name" value="Glycosidases"/>
    <property type="match status" value="1"/>
</dbReference>
<organism evidence="2 3">
    <name type="scientific">Candidatus Avimonoglobus intestinipullorum</name>
    <dbReference type="NCBI Taxonomy" id="2840699"/>
    <lineage>
        <taxon>Bacteria</taxon>
        <taxon>Bacillati</taxon>
        <taxon>Bacillota</taxon>
        <taxon>Clostridia</taxon>
        <taxon>Eubacteriales</taxon>
        <taxon>Candidatus Avimonoglobus</taxon>
    </lineage>
</organism>
<feature type="chain" id="PRO_5038452451" evidence="1">
    <location>
        <begin position="24"/>
        <end position="1061"/>
    </location>
</feature>
<dbReference type="InterPro" id="IPR008979">
    <property type="entry name" value="Galactose-bd-like_sf"/>
</dbReference>
<name>A0A9D1S5F0_9FIRM</name>
<keyword evidence="1" id="KW-0732">Signal</keyword>
<sequence>MKRKLLSMALVLAFAFSFFNGPALERNIATAAGNEIVVEGENSFKTSITCSTQSANSLSGGKALMVQRSAANVPKDGCTILYKVQVDYDGAFYMYITCPTIGADWISPCEIRINDEPYQRLTEMKYEQVGTLNGTGVADNLYNQYKLKSVNLKKGINNIYVRIPSARQMDGQMYFYLDCLKFVPAPWGLNGFETGVPTNVYEEKDEVKPVINFSFSDPETHKLTYRVANYFDETVLEETVDIVNTNQYELNFQEPLPVGHYTVHVSVDDAKPVEYYFSIVKNYEERDVESNTHFMVDAAGIYLIDSTKIEDYARSMRLAGITSARERFRWTTYQTDSETIDMSAFEVYQKAYEENGIHTLALNESAPSFMRSESHVFPQDLVEAYKFAKYMTERYGDKVSIEAWNEPDTKDEPADYLAAYVKAMAIGQKDAQADSLAVGPGLCVSPGLYTDTFLQNEVMEYLDVWSFHSHTSGANTNTKTRDIPGIMSLFMDTIKNYGYDGNKYYYLTEAGINALPDPDIPAERQKVQTRYLATSMLQVAQLGTDRHYWFVYPYYKEGDLWWGSFTQDDMPYSVYSALAALTDVMGEAKYIGELDLAEGVNCLVFEDKGNHVLGIWSENETDVQVQTSQSEAQLVNIMGNAETITAENGAFAITSGPDMQYLKLEGKVDAFKDAVYQEKEVEPTSFTKAQRVILQQNYPADTVPGSKSGGYILPTDQTTTVTVNVTNLNDTAMSGTVTGKIFEGWTMTPASQNVTVEPYSVQSLTFEISATESALPGVSVPVVFEGTFGGERTSRTVTTIVAPADDNVETSYLLNGYDDPANWQKNMTEGGTEERVAEGNGVLDIHYVFQDGDKWVYPRFDLQGDNLKGTAGLVYEVYFDEVPEGLRLRAFAYEKNGSAYFTDAATSSDQLKKGWNRIVIPYSKFVWQGGLTDFNFNLDPEEITAISLGLNSATERDIHYKIRNVGVYEQPEVAIYASIDSFDAAVAGNTVTFSAELSENQTGIQQDTIRLLVDDVQIEAAYADGKVTATYQAEPGTHEAKLIFTDGIGKAIFSTCSFEIR</sequence>
<feature type="signal peptide" evidence="1">
    <location>
        <begin position="1"/>
        <end position="23"/>
    </location>
</feature>
<accession>A0A9D1S5F0</accession>
<protein>
    <submittedName>
        <fullName evidence="2">Uncharacterized protein</fullName>
    </submittedName>
</protein>